<sequence length="437" mass="48299">MAKSRTKTHNQETKSKKRKVSFIEQENDEDSTVYDAEVEKETTPASPAHAPKRARQSTGDLDTSKPSAIFKPKRGRQWTLSIALPGSFIANTKAIDQKNELAGRIARAAAVFCVDEVIIFDDAPDKIPPQLAHMQGKGKNAKSKAQILSELAEDQEPWDNPDQFLYHILTYLETPGHLRRVLFQGHHPNLKGVGKLPTLDMPHHMRQDEWLQYREGAAFAPPERNRRKSGGAEPEETLIDCGFKYPVKVPCAIPAGSRVTLKFADAEAPKGWPHLTEVQTAELEVEPTSPTAPREEAGYYWGFSVRKADSLSAVYQEAPFADGYDCTIGTSERGVPLSSIMPGAPSLPEKSESTGEFDKLPDKFNHLLLVFGGVTGLETAVASDPILSKKGLRKENAHEAFDLWVNLVPGQGSRTIRTEEAVWLGLMGTREYVNSMS</sequence>
<dbReference type="PANTHER" id="PTHR12150">
    <property type="entry name" value="CLASS IV SAM-BINDING METHYLTRANSFERASE-RELATED"/>
    <property type="match status" value="1"/>
</dbReference>
<keyword evidence="4" id="KW-1185">Reference proteome</keyword>
<dbReference type="RefSeq" id="XP_033652440.1">
    <property type="nucleotide sequence ID" value="XM_033799855.1"/>
</dbReference>
<name>A0A6A6JEB5_WESOR</name>
<feature type="compositionally biased region" description="Polar residues" evidence="2">
    <location>
        <begin position="56"/>
        <end position="66"/>
    </location>
</feature>
<dbReference type="CDD" id="cd18086">
    <property type="entry name" value="HsC9orf114-like"/>
    <property type="match status" value="1"/>
</dbReference>
<dbReference type="InterPro" id="IPR029026">
    <property type="entry name" value="tRNA_m1G_MTases_N"/>
</dbReference>
<dbReference type="Pfam" id="PF02598">
    <property type="entry name" value="Methyltrn_RNA_3"/>
    <property type="match status" value="1"/>
</dbReference>
<dbReference type="Gene3D" id="3.40.1280.10">
    <property type="match status" value="2"/>
</dbReference>
<evidence type="ECO:0000313" key="3">
    <source>
        <dbReference type="EMBL" id="KAF2274901.1"/>
    </source>
</evidence>
<comment type="similarity">
    <text evidence="1">Belongs to the class IV-like SAM-binding methyltransferase superfamily.</text>
</comment>
<dbReference type="OrthoDB" id="361029at2759"/>
<proteinExistence type="inferred from homology"/>
<accession>A0A6A6JEB5</accession>
<reference evidence="3" key="1">
    <citation type="journal article" date="2020" name="Stud. Mycol.">
        <title>101 Dothideomycetes genomes: a test case for predicting lifestyles and emergence of pathogens.</title>
        <authorList>
            <person name="Haridas S."/>
            <person name="Albert R."/>
            <person name="Binder M."/>
            <person name="Bloem J."/>
            <person name="Labutti K."/>
            <person name="Salamov A."/>
            <person name="Andreopoulos B."/>
            <person name="Baker S."/>
            <person name="Barry K."/>
            <person name="Bills G."/>
            <person name="Bluhm B."/>
            <person name="Cannon C."/>
            <person name="Castanera R."/>
            <person name="Culley D."/>
            <person name="Daum C."/>
            <person name="Ezra D."/>
            <person name="Gonzalez J."/>
            <person name="Henrissat B."/>
            <person name="Kuo A."/>
            <person name="Liang C."/>
            <person name="Lipzen A."/>
            <person name="Lutzoni F."/>
            <person name="Magnuson J."/>
            <person name="Mondo S."/>
            <person name="Nolan M."/>
            <person name="Ohm R."/>
            <person name="Pangilinan J."/>
            <person name="Park H.-J."/>
            <person name="Ramirez L."/>
            <person name="Alfaro M."/>
            <person name="Sun H."/>
            <person name="Tritt A."/>
            <person name="Yoshinaga Y."/>
            <person name="Zwiers L.-H."/>
            <person name="Turgeon B."/>
            <person name="Goodwin S."/>
            <person name="Spatafora J."/>
            <person name="Crous P."/>
            <person name="Grigoriev I."/>
        </authorList>
    </citation>
    <scope>NUCLEOTIDE SEQUENCE</scope>
    <source>
        <strain evidence="3">CBS 379.55</strain>
    </source>
</reference>
<dbReference type="Gene3D" id="2.40.50.140">
    <property type="entry name" value="Nucleic acid-binding proteins"/>
    <property type="match status" value="1"/>
</dbReference>
<dbReference type="InterPro" id="IPR029028">
    <property type="entry name" value="Alpha/beta_knot_MTases"/>
</dbReference>
<dbReference type="AlphaFoldDB" id="A0A6A6JEB5"/>
<evidence type="ECO:0000256" key="2">
    <source>
        <dbReference type="SAM" id="MobiDB-lite"/>
    </source>
</evidence>
<dbReference type="SUPFAM" id="SSF50249">
    <property type="entry name" value="Nucleic acid-binding proteins"/>
    <property type="match status" value="1"/>
</dbReference>
<dbReference type="EMBL" id="ML986500">
    <property type="protein sequence ID" value="KAF2274901.1"/>
    <property type="molecule type" value="Genomic_DNA"/>
</dbReference>
<dbReference type="Proteomes" id="UP000800097">
    <property type="component" value="Unassembled WGS sequence"/>
</dbReference>
<evidence type="ECO:0000313" key="4">
    <source>
        <dbReference type="Proteomes" id="UP000800097"/>
    </source>
</evidence>
<feature type="compositionally biased region" description="Acidic residues" evidence="2">
    <location>
        <begin position="25"/>
        <end position="36"/>
    </location>
</feature>
<evidence type="ECO:0000256" key="1">
    <source>
        <dbReference type="ARBA" id="ARBA00009841"/>
    </source>
</evidence>
<protein>
    <submittedName>
        <fullName evidence="3">DUF171-domain-containing protein</fullName>
    </submittedName>
</protein>
<dbReference type="PANTHER" id="PTHR12150:SF13">
    <property type="entry name" value="METHYLTRANSFERASE C9ORF114-RELATED"/>
    <property type="match status" value="1"/>
</dbReference>
<dbReference type="InterPro" id="IPR003750">
    <property type="entry name" value="Put_MeTrfase-C9orf114-like"/>
</dbReference>
<organism evidence="3 4">
    <name type="scientific">Westerdykella ornata</name>
    <dbReference type="NCBI Taxonomy" id="318751"/>
    <lineage>
        <taxon>Eukaryota</taxon>
        <taxon>Fungi</taxon>
        <taxon>Dikarya</taxon>
        <taxon>Ascomycota</taxon>
        <taxon>Pezizomycotina</taxon>
        <taxon>Dothideomycetes</taxon>
        <taxon>Pleosporomycetidae</taxon>
        <taxon>Pleosporales</taxon>
        <taxon>Sporormiaceae</taxon>
        <taxon>Westerdykella</taxon>
    </lineage>
</organism>
<dbReference type="InterPro" id="IPR012340">
    <property type="entry name" value="NA-bd_OB-fold"/>
</dbReference>
<feature type="region of interest" description="Disordered" evidence="2">
    <location>
        <begin position="1"/>
        <end position="69"/>
    </location>
</feature>
<dbReference type="SUPFAM" id="SSF75217">
    <property type="entry name" value="alpha/beta knot"/>
    <property type="match status" value="1"/>
</dbReference>
<gene>
    <name evidence="3" type="ORF">EI97DRAFT_443767</name>
</gene>
<dbReference type="GeneID" id="54553030"/>